<name>A0A165HVR3_EXIGL</name>
<evidence type="ECO:0000313" key="3">
    <source>
        <dbReference type="Proteomes" id="UP000077266"/>
    </source>
</evidence>
<gene>
    <name evidence="2" type="ORF">EXIGLDRAFT_749656</name>
</gene>
<feature type="compositionally biased region" description="Acidic residues" evidence="1">
    <location>
        <begin position="34"/>
        <end position="66"/>
    </location>
</feature>
<dbReference type="STRING" id="1314781.A0A165HVR3"/>
<dbReference type="Gene3D" id="3.40.50.1000">
    <property type="entry name" value="HAD superfamily/HAD-like"/>
    <property type="match status" value="1"/>
</dbReference>
<dbReference type="Gene3D" id="2.60.120.620">
    <property type="entry name" value="q2cbj1_9rhob like domain"/>
    <property type="match status" value="2"/>
</dbReference>
<keyword evidence="3" id="KW-1185">Reference proteome</keyword>
<dbReference type="PANTHER" id="PTHR33099:SF7">
    <property type="entry name" value="MYND-TYPE DOMAIN-CONTAINING PROTEIN"/>
    <property type="match status" value="1"/>
</dbReference>
<feature type="region of interest" description="Disordered" evidence="1">
    <location>
        <begin position="1"/>
        <end position="81"/>
    </location>
</feature>
<feature type="region of interest" description="Disordered" evidence="1">
    <location>
        <begin position="1136"/>
        <end position="1157"/>
    </location>
</feature>
<feature type="compositionally biased region" description="Pro residues" evidence="1">
    <location>
        <begin position="1142"/>
        <end position="1154"/>
    </location>
</feature>
<protein>
    <submittedName>
        <fullName evidence="2">Uncharacterized protein</fullName>
    </submittedName>
</protein>
<sequence length="2545" mass="279250">MAAVPDTSTGLPDRVRHVSENHSGAILEPITQDETGEDLVADEDNDDAHDEYDESQGDDENVDEDGMPLVENPSNDIRGDLEDVLDSSDLDFQGSIAFSRTYDDAPNPTLRLDDLGIVGLPLSTTEAGRVISQCTQAPFGQGERTIVDKDVRDTWEMDRARVHFDNPAWAAFVKRVVKDVCHALGVNREASKPRCDLHKLLLYETGSHFLPHVDTEKANGMFASVIIVLPTQFTGGDAHLSHDSQSMVFNSSGPSLTKTTVLAWYTDVKHEIKPITSGYRLALSYNLVHTTTSLRPSLADNTSSFSKLRHVMLSWKQGEEVDDFPDKIVYELDHQYSQANLSASALKGSDAHTVAVVDQVAKELGICMGLAQLELHINGGPDMDGDDGYSGYGRPSFNIYDGPGDNDVRMSEVYDRNISVKNLVDLDGKLLDKSIDVDDEMESIPREFITSLEDCDPDKQTYQGYMGNEAGTLDRYYRRTVLVIWPRWGSLGGRGDRRTAHGLDTLRRTHSTEPTPQEIGFFFDVLHSRQLDTFELLCGLARQWRRCDLWEQVIAKHPGKMPFDEILSAVSVFGFDKLRAGMQDSVRSHTSNSARFLALSRIKAWAQSQPSPTLLKDAVNFVHEQAQWLLEHLCTPAANEMELLTEEALTHGGVPFLQSIVLPQIITLASEGFLEQYAAYLHCHQHRDRLAATDDARSTIAQIIGVLMSTAFDKVAFFPEQLAHSHYGSFSAMQRPQIAFDFIKRCLDFGEVSLGVRAIERMVDMSGVATDVAGARALSVLLPLASLLAADIQLRVPPPSLPLDVLCETAIRHTVESDYMKKGELSKEVINSLLSAVALSGNDALLTSLILPKLKALPWVEWTWKSMIEQLHARSGDPAFAGPPALALQRAVAELTEVYARQAQLSVSQLAPTLAFTLKLGGDSSVKIVLDRLVAPRQLNATYISQNLIPAVDTICSLASTQHIPLSTEPFASSLRQIMQLWIEKVLGPKPNEKGAITTLGRWTCGCADCTPVVAFLTADARRELRLERIGAPRRKHLEGYLGSYARNLATFETIRSTPQGLKVVKTDALLRPATWKANQAVGLRALQTMGKKEAELRGILGEQYTDLVGALTGVTATAEEPLVTVPQPQVVAGPSATAVPLAPPAEHPPPAAPVTPAKRKADDAWMAAVPTPTAPAPPTQDAVAAVAPMDVDVAARNDVDEDGLPIVRNPCTAFRADLQNALKELDFEGNIAFSHTYHDAPNPTLRLDNLGLVGLPLSTREARAVIDACVQAPFGKGERTVVDKEVRDTWEMDAAKVHFDNPAWKAFVTRVVGDVCQELGVNVAASKPRCKLYKLLLYETGSHFLPHVDTEKANGMFASVIIVLPTPFTGGDAHLSHGGQSMVLTSSGSSLTDTTVLAWYTDVMHEVKPITSGYRLALAYNLVHTTTSLRPSLSDNANVIAKLRHIFLSWKQAQKTGGLDKVIFKLDHDYSMANLSASALKGADANALAAIDEVAKQTGFCLGFAHLEHRIQGAADDDGGGYYGRKRGYYDESESEVDEDEVGFMEVYERETSIENLVDIDGESLAEHVTFKDSECVPEGFIQDLEDGEHDEQEYEGYMGNGAGSLERFYRRTVLVIWPRWSSLGSGGDRRAAYALDQLEGVNSKEPTTEELQYFHDVLQSRQADTFELLCGLARQWRRLDLWKAVIVKLADDDSVDEIFSAIEEFGFDALRPSLEEYVRSRSRNSQRFTFLETLRDWGEHDSDLEDLATLQQGIDTFADSQVEWLLRNICPPVEDEMQLLTDEALTRGGVQFLLTTIVPQLKTCGSRPFLAAYAKFLHDTRERLPVDDEQRAVLGSTIHELLSTLLDKTNFFPRPPARPQPARGYGYGHHGVRNAAAKPTAVPQVAFAFVKTCLDFGDAGLAARAIKRMVDVTAETPEVAQTRGLTVLLPLLPLLSAEIKTRDPPPSLPLDVLGEAAIRLTLDSQYARQGELSKEDIDALLTAVTLSGKDTLLTTLVLPKLKATAWNEMGWKAMIEQLYARRSDPAFTGESALVLNSALDELTGIYASKATLSTQVTQHYHAVASNNATQINAVLEFCLKMGGTRCLKIALDRVLAPNLINNATYISNVLVPLIPMLCGIAATHRLAPSVEPFGATLHLIMQLWLKKVLGPKPDGARAQSALAALTRWTCPCAECRKVVAFLNSDPGRELSLQRIGAPKRKHVEGFMNVHARAAATYVMISGSPQGLKVTKTETIVGPATWKANQVVGLRALQSMGKEAELRAIFGDQYPVVVGALNGLNLPADVRPPRPTCCNKGSERWNQIDACREERLERILFDNDGRAIFLLVHHSTVTDSTPGVSAAWRTFGKEYGFDAEAAIEGTHGMRLIDSLRKYCGIEDHEKLVAAVQKFEEAVIDNGPKALPGVPELFQQMRKNAPTDRHGWAIVTSATRWYATRTLERIGFGTPEELVTSADVTKGKPHPEPYIAGAIKCSVPSENYSRVLVVEDAVSGVASGKAAGMKVLAVLHTTPRDALQAMDADWIVPDLSHVSAEWKDGKVFVTIRE</sequence>
<evidence type="ECO:0000256" key="1">
    <source>
        <dbReference type="SAM" id="MobiDB-lite"/>
    </source>
</evidence>
<dbReference type="GO" id="GO:0016791">
    <property type="term" value="F:phosphatase activity"/>
    <property type="evidence" value="ECO:0007669"/>
    <property type="project" value="UniProtKB-ARBA"/>
</dbReference>
<dbReference type="InterPro" id="IPR023214">
    <property type="entry name" value="HAD_sf"/>
</dbReference>
<dbReference type="NCBIfam" id="TIGR01509">
    <property type="entry name" value="HAD-SF-IA-v3"/>
    <property type="match status" value="1"/>
</dbReference>
<dbReference type="EMBL" id="KV426007">
    <property type="protein sequence ID" value="KZV92526.1"/>
    <property type="molecule type" value="Genomic_DNA"/>
</dbReference>
<dbReference type="PANTHER" id="PTHR33099">
    <property type="entry name" value="FE2OG DIOXYGENASE DOMAIN-CONTAINING PROTEIN"/>
    <property type="match status" value="1"/>
</dbReference>
<dbReference type="InterPro" id="IPR006439">
    <property type="entry name" value="HAD-SF_hydro_IA"/>
</dbReference>
<feature type="compositionally biased region" description="Polar residues" evidence="1">
    <location>
        <begin position="1"/>
        <end position="10"/>
    </location>
</feature>
<dbReference type="SUPFAM" id="SSF56784">
    <property type="entry name" value="HAD-like"/>
    <property type="match status" value="1"/>
</dbReference>
<dbReference type="InterPro" id="IPR036412">
    <property type="entry name" value="HAD-like_sf"/>
</dbReference>
<dbReference type="InParanoid" id="A0A165HVR3"/>
<dbReference type="Gene3D" id="1.10.150.240">
    <property type="entry name" value="Putative phosphatase, domain 2"/>
    <property type="match status" value="1"/>
</dbReference>
<accession>A0A165HVR3</accession>
<dbReference type="Proteomes" id="UP000077266">
    <property type="component" value="Unassembled WGS sequence"/>
</dbReference>
<dbReference type="InterPro" id="IPR023198">
    <property type="entry name" value="PGP-like_dom2"/>
</dbReference>
<proteinExistence type="predicted"/>
<organism evidence="2 3">
    <name type="scientific">Exidia glandulosa HHB12029</name>
    <dbReference type="NCBI Taxonomy" id="1314781"/>
    <lineage>
        <taxon>Eukaryota</taxon>
        <taxon>Fungi</taxon>
        <taxon>Dikarya</taxon>
        <taxon>Basidiomycota</taxon>
        <taxon>Agaricomycotina</taxon>
        <taxon>Agaricomycetes</taxon>
        <taxon>Auriculariales</taxon>
        <taxon>Exidiaceae</taxon>
        <taxon>Exidia</taxon>
    </lineage>
</organism>
<reference evidence="2 3" key="1">
    <citation type="journal article" date="2016" name="Mol. Biol. Evol.">
        <title>Comparative Genomics of Early-Diverging Mushroom-Forming Fungi Provides Insights into the Origins of Lignocellulose Decay Capabilities.</title>
        <authorList>
            <person name="Nagy L.G."/>
            <person name="Riley R."/>
            <person name="Tritt A."/>
            <person name="Adam C."/>
            <person name="Daum C."/>
            <person name="Floudas D."/>
            <person name="Sun H."/>
            <person name="Yadav J.S."/>
            <person name="Pangilinan J."/>
            <person name="Larsson K.H."/>
            <person name="Matsuura K."/>
            <person name="Barry K."/>
            <person name="Labutti K."/>
            <person name="Kuo R."/>
            <person name="Ohm R.A."/>
            <person name="Bhattacharya S.S."/>
            <person name="Shirouzu T."/>
            <person name="Yoshinaga Y."/>
            <person name="Martin F.M."/>
            <person name="Grigoriev I.V."/>
            <person name="Hibbett D.S."/>
        </authorList>
    </citation>
    <scope>NUCLEOTIDE SEQUENCE [LARGE SCALE GENOMIC DNA]</scope>
    <source>
        <strain evidence="2 3">HHB12029</strain>
    </source>
</reference>
<evidence type="ECO:0000313" key="2">
    <source>
        <dbReference type="EMBL" id="KZV92526.1"/>
    </source>
</evidence>
<dbReference type="Pfam" id="PF13419">
    <property type="entry name" value="HAD_2"/>
    <property type="match status" value="1"/>
</dbReference>
<dbReference type="OrthoDB" id="3269573at2759"/>
<dbReference type="InterPro" id="IPR041492">
    <property type="entry name" value="HAD_2"/>
</dbReference>